<evidence type="ECO:0000256" key="6">
    <source>
        <dbReference type="ARBA" id="ARBA00023187"/>
    </source>
</evidence>
<dbReference type="InterPro" id="IPR000061">
    <property type="entry name" value="Surp"/>
</dbReference>
<dbReference type="OrthoDB" id="5836667at2759"/>
<dbReference type="Proteomes" id="UP000187406">
    <property type="component" value="Unassembled WGS sequence"/>
</dbReference>
<dbReference type="InterPro" id="IPR040397">
    <property type="entry name" value="SWAP"/>
</dbReference>
<feature type="compositionally biased region" description="Basic and acidic residues" evidence="7">
    <location>
        <begin position="711"/>
        <end position="743"/>
    </location>
</feature>
<dbReference type="InterPro" id="IPR035967">
    <property type="entry name" value="SWAP/Surp_sf"/>
</dbReference>
<comment type="caution">
    <text evidence="9">The sequence shown here is derived from an EMBL/GenBank/DDBJ whole genome shotgun (WGS) entry which is preliminary data.</text>
</comment>
<evidence type="ECO:0000256" key="1">
    <source>
        <dbReference type="ARBA" id="ARBA00022664"/>
    </source>
</evidence>
<feature type="compositionally biased region" description="Basic residues" evidence="7">
    <location>
        <begin position="670"/>
        <end position="696"/>
    </location>
</feature>
<keyword evidence="2" id="KW-0677">Repeat</keyword>
<dbReference type="GO" id="GO:0003723">
    <property type="term" value="F:RNA binding"/>
    <property type="evidence" value="ECO:0007669"/>
    <property type="project" value="UniProtKB-KW"/>
</dbReference>
<accession>A0A1Q3CP77</accession>
<evidence type="ECO:0000259" key="8">
    <source>
        <dbReference type="PROSITE" id="PS50128"/>
    </source>
</evidence>
<proteinExistence type="predicted"/>
<dbReference type="SMART" id="SM00648">
    <property type="entry name" value="SWAP"/>
    <property type="match status" value="2"/>
</dbReference>
<evidence type="ECO:0000313" key="9">
    <source>
        <dbReference type="EMBL" id="GAV81965.1"/>
    </source>
</evidence>
<evidence type="ECO:0000313" key="10">
    <source>
        <dbReference type="Proteomes" id="UP000187406"/>
    </source>
</evidence>
<dbReference type="GO" id="GO:0000395">
    <property type="term" value="P:mRNA 5'-splice site recognition"/>
    <property type="evidence" value="ECO:0007669"/>
    <property type="project" value="TreeGrafter"/>
</dbReference>
<dbReference type="EMBL" id="BDDD01002520">
    <property type="protein sequence ID" value="GAV81965.1"/>
    <property type="molecule type" value="Genomic_DNA"/>
</dbReference>
<name>A0A1Q3CP77_CEPFO</name>
<dbReference type="STRING" id="3775.A0A1Q3CP77"/>
<feature type="region of interest" description="Disordered" evidence="7">
    <location>
        <begin position="625"/>
        <end position="845"/>
    </location>
</feature>
<dbReference type="FunFam" id="1.10.10.790:FF:000011">
    <property type="entry name" value="Splicing factor, suppressor of white-apricot"/>
    <property type="match status" value="1"/>
</dbReference>
<dbReference type="Gene3D" id="1.10.10.790">
    <property type="entry name" value="Surp module"/>
    <property type="match status" value="2"/>
</dbReference>
<feature type="compositionally biased region" description="Polar residues" evidence="7">
    <location>
        <begin position="822"/>
        <end position="842"/>
    </location>
</feature>
<keyword evidence="10" id="KW-1185">Reference proteome</keyword>
<keyword evidence="1" id="KW-0507">mRNA processing</keyword>
<dbReference type="AlphaFoldDB" id="A0A1Q3CP77"/>
<dbReference type="FunCoup" id="A0A1Q3CP77">
    <property type="interactions" value="356"/>
</dbReference>
<feature type="domain" description="SURP motif" evidence="8">
    <location>
        <begin position="353"/>
        <end position="395"/>
    </location>
</feature>
<dbReference type="PROSITE" id="PS50128">
    <property type="entry name" value="SURP"/>
    <property type="match status" value="2"/>
</dbReference>
<evidence type="ECO:0000256" key="7">
    <source>
        <dbReference type="SAM" id="MobiDB-lite"/>
    </source>
</evidence>
<evidence type="ECO:0000256" key="4">
    <source>
        <dbReference type="ARBA" id="ARBA00023015"/>
    </source>
</evidence>
<keyword evidence="5" id="KW-0804">Transcription</keyword>
<keyword evidence="6" id="KW-0508">mRNA splicing</keyword>
<feature type="region of interest" description="Disordered" evidence="7">
    <location>
        <begin position="45"/>
        <end position="69"/>
    </location>
</feature>
<dbReference type="PANTHER" id="PTHR13161">
    <property type="entry name" value="SPLICING FACTOR SUPPRESSOR OF WHITE APRICOT"/>
    <property type="match status" value="1"/>
</dbReference>
<reference evidence="10" key="1">
    <citation type="submission" date="2016-04" db="EMBL/GenBank/DDBJ databases">
        <title>Cephalotus genome sequencing.</title>
        <authorList>
            <person name="Fukushima K."/>
            <person name="Hasebe M."/>
            <person name="Fang X."/>
        </authorList>
    </citation>
    <scope>NUCLEOTIDE SEQUENCE [LARGE SCALE GENOMIC DNA]</scope>
    <source>
        <strain evidence="10">cv. St1</strain>
    </source>
</reference>
<keyword evidence="3" id="KW-0694">RNA-binding</keyword>
<feature type="compositionally biased region" description="Basic residues" evidence="7">
    <location>
        <begin position="638"/>
        <end position="647"/>
    </location>
</feature>
<feature type="compositionally biased region" description="Basic and acidic residues" evidence="7">
    <location>
        <begin position="799"/>
        <end position="819"/>
    </location>
</feature>
<evidence type="ECO:0000256" key="5">
    <source>
        <dbReference type="ARBA" id="ARBA00023163"/>
    </source>
</evidence>
<feature type="compositionally biased region" description="Basic and acidic residues" evidence="7">
    <location>
        <begin position="753"/>
        <end position="774"/>
    </location>
</feature>
<feature type="compositionally biased region" description="Basic residues" evidence="7">
    <location>
        <begin position="775"/>
        <end position="787"/>
    </location>
</feature>
<evidence type="ECO:0000256" key="3">
    <source>
        <dbReference type="ARBA" id="ARBA00022884"/>
    </source>
</evidence>
<dbReference type="InterPro" id="IPR019147">
    <property type="entry name" value="SWAP_N_domain"/>
</dbReference>
<feature type="domain" description="SURP motif" evidence="8">
    <location>
        <begin position="154"/>
        <end position="196"/>
    </location>
</feature>
<dbReference type="Pfam" id="PF09750">
    <property type="entry name" value="DRY_EERY"/>
    <property type="match status" value="1"/>
</dbReference>
<dbReference type="Pfam" id="PF01805">
    <property type="entry name" value="Surp"/>
    <property type="match status" value="2"/>
</dbReference>
<feature type="compositionally biased region" description="Acidic residues" evidence="7">
    <location>
        <begin position="653"/>
        <end position="665"/>
    </location>
</feature>
<evidence type="ECO:0000256" key="2">
    <source>
        <dbReference type="ARBA" id="ARBA00022737"/>
    </source>
</evidence>
<dbReference type="InParanoid" id="A0A1Q3CP77"/>
<keyword evidence="4" id="KW-0805">Transcription regulation</keyword>
<dbReference type="SMART" id="SM01141">
    <property type="entry name" value="DRY_EERY"/>
    <property type="match status" value="1"/>
</dbReference>
<organism evidence="9 10">
    <name type="scientific">Cephalotus follicularis</name>
    <name type="common">Albany pitcher plant</name>
    <dbReference type="NCBI Taxonomy" id="3775"/>
    <lineage>
        <taxon>Eukaryota</taxon>
        <taxon>Viridiplantae</taxon>
        <taxon>Streptophyta</taxon>
        <taxon>Embryophyta</taxon>
        <taxon>Tracheophyta</taxon>
        <taxon>Spermatophyta</taxon>
        <taxon>Magnoliopsida</taxon>
        <taxon>eudicotyledons</taxon>
        <taxon>Gunneridae</taxon>
        <taxon>Pentapetalae</taxon>
        <taxon>rosids</taxon>
        <taxon>fabids</taxon>
        <taxon>Oxalidales</taxon>
        <taxon>Cephalotaceae</taxon>
        <taxon>Cephalotus</taxon>
    </lineage>
</organism>
<feature type="compositionally biased region" description="Basic and acidic residues" evidence="7">
    <location>
        <begin position="625"/>
        <end position="637"/>
    </location>
</feature>
<dbReference type="SUPFAM" id="SSF109905">
    <property type="entry name" value="Surp module (SWAP domain)"/>
    <property type="match status" value="2"/>
</dbReference>
<protein>
    <submittedName>
        <fullName evidence="9">Surp domain-containing protein/DRY_EERY domain-containing protein</fullName>
    </submittedName>
</protein>
<gene>
    <name evidence="9" type="ORF">CFOL_v3_25418</name>
</gene>
<dbReference type="PANTHER" id="PTHR13161:SF15">
    <property type="entry name" value="SPLICING FACTOR, SUPPRESSOR OF WHITE-APRICOT HOMOLOG"/>
    <property type="match status" value="1"/>
</dbReference>
<sequence>MDLEVVGRHALLFDDDVAAGFVNSTDALVDWNSLSIDRYDVRHLLAAPPPPRKSRNRRPDSPALFTDSTPLESELDIERYLDLPPSSPSDKIDIYNDAEPGFAGGYKAVPFSYGGPSESTDQKNTDAESAFRPPFSVPDSLLQNLPPTEKVHQIIARTAIFVGKHGGQSEIVLRVKQGDNPTFGFLMPDHHLHTYFRFLVDHQELLNGKSVEVENKADGGGGALSLLGSVYGSGEDEDGATENAQELENFESKEVVDAGNVTVSGGSEQMESSVNVAEKEEVSKHALSSMNEKAHFIKRNGSISTVKVGTKSETKKGALGSLSAAYTSQTSTLSSSSKVEPSVVEPPSDLKRVVDKIVEFILKNGKQFEAVLVEQDIKHGRFPFLLPSSLYHPYYLKVLQKAEESKLLGKSFTSEKHGGTGLGLDKKSAITKECDALGSDIPYESDRKEKFKMVIGKSRKDGQDPPSKPSRPQVGVSVDAAAAAAILRAATRGVRNPNLEILAKTAFNGTSQGPSSEGGSSVSVPAAKAIAKSVAVTAASEADSSEALLTNEQKLKAERLRRAKIFAAMLRNGAASLETESVRSVSVEPLESGNSVSGAEVMNVVGKQSEESLVSMDVDAEKIGKSEEKVSVDSNERRSKRRYRSMSKRYEEEKEEEGEDNESDEERDHKHSRKEHRSHRSSYHSRNRHKHRKRHSSSKDRDYGHRHKHGSSPDDDHQHPQRQWKHDSTSDDEHGTSSSDEHWQSQNRRKHNISSDDECRHRHDHDKRSDEERRHRSRSSRRKKKYHSEREMELEEGEICSKSDQSKASEGDVASREASVDFSKSYQNKSAPSRPSDTTKVSNDLRAKIRAMLRATL</sequence>